<evidence type="ECO:0000259" key="4">
    <source>
        <dbReference type="PROSITE" id="PS50949"/>
    </source>
</evidence>
<evidence type="ECO:0000256" key="3">
    <source>
        <dbReference type="ARBA" id="ARBA00023163"/>
    </source>
</evidence>
<dbReference type="STRING" id="1194083.BN12_1020013"/>
<dbReference type="InterPro" id="IPR028978">
    <property type="entry name" value="Chorismate_lyase_/UTRA_dom_sf"/>
</dbReference>
<dbReference type="OrthoDB" id="3523737at2"/>
<dbReference type="PANTHER" id="PTHR44846:SF16">
    <property type="entry name" value="TRANSCRIPTIONAL REGULATOR PHNF-RELATED"/>
    <property type="match status" value="1"/>
</dbReference>
<keyword evidence="3" id="KW-0804">Transcription</keyword>
<keyword evidence="6" id="KW-1185">Reference proteome</keyword>
<dbReference type="Pfam" id="PF00392">
    <property type="entry name" value="GntR"/>
    <property type="match status" value="1"/>
</dbReference>
<dbReference type="InterPro" id="IPR011663">
    <property type="entry name" value="UTRA"/>
</dbReference>
<accession>A0A077LSN6</accession>
<dbReference type="InterPro" id="IPR036390">
    <property type="entry name" value="WH_DNA-bd_sf"/>
</dbReference>
<dbReference type="Proteomes" id="UP000035721">
    <property type="component" value="Unassembled WGS sequence"/>
</dbReference>
<protein>
    <submittedName>
        <fullName evidence="5">Putative Transcriptional regulator, GntR family</fullName>
    </submittedName>
</protein>
<dbReference type="InterPro" id="IPR000524">
    <property type="entry name" value="Tscrpt_reg_HTH_GntR"/>
</dbReference>
<dbReference type="Pfam" id="PF07702">
    <property type="entry name" value="UTRA"/>
    <property type="match status" value="1"/>
</dbReference>
<keyword evidence="1" id="KW-0805">Transcription regulation</keyword>
<dbReference type="InterPro" id="IPR036388">
    <property type="entry name" value="WH-like_DNA-bd_sf"/>
</dbReference>
<proteinExistence type="predicted"/>
<dbReference type="AlphaFoldDB" id="A0A077LSN6"/>
<keyword evidence="2" id="KW-0238">DNA-binding</keyword>
<evidence type="ECO:0000256" key="2">
    <source>
        <dbReference type="ARBA" id="ARBA00023125"/>
    </source>
</evidence>
<dbReference type="PANTHER" id="PTHR44846">
    <property type="entry name" value="MANNOSYL-D-GLYCERATE TRANSPORT/METABOLISM SYSTEM REPRESSOR MNGR-RELATED"/>
    <property type="match status" value="1"/>
</dbReference>
<dbReference type="InterPro" id="IPR050679">
    <property type="entry name" value="Bact_HTH_transcr_reg"/>
</dbReference>
<dbReference type="EMBL" id="CAJB01000005">
    <property type="protein sequence ID" value="CCH76048.1"/>
    <property type="molecule type" value="Genomic_DNA"/>
</dbReference>
<comment type="caution">
    <text evidence="5">The sequence shown here is derived from an EMBL/GenBank/DDBJ whole genome shotgun (WGS) entry which is preliminary data.</text>
</comment>
<name>A0A077LSN6_9MICO</name>
<dbReference type="GO" id="GO:0003677">
    <property type="term" value="F:DNA binding"/>
    <property type="evidence" value="ECO:0007669"/>
    <property type="project" value="UniProtKB-KW"/>
</dbReference>
<dbReference type="Gene3D" id="1.10.10.10">
    <property type="entry name" value="Winged helix-like DNA-binding domain superfamily/Winged helix DNA-binding domain"/>
    <property type="match status" value="1"/>
</dbReference>
<dbReference type="SUPFAM" id="SSF64288">
    <property type="entry name" value="Chorismate lyase-like"/>
    <property type="match status" value="1"/>
</dbReference>
<dbReference type="GO" id="GO:0003700">
    <property type="term" value="F:DNA-binding transcription factor activity"/>
    <property type="evidence" value="ECO:0007669"/>
    <property type="project" value="InterPro"/>
</dbReference>
<evidence type="ECO:0000313" key="6">
    <source>
        <dbReference type="Proteomes" id="UP000035721"/>
    </source>
</evidence>
<dbReference type="Gene3D" id="3.40.1410.10">
    <property type="entry name" value="Chorismate lyase-like"/>
    <property type="match status" value="1"/>
</dbReference>
<dbReference type="SMART" id="SM00866">
    <property type="entry name" value="UTRA"/>
    <property type="match status" value="1"/>
</dbReference>
<reference evidence="5 6" key="1">
    <citation type="journal article" date="2013" name="ISME J.">
        <title>A metabolic model for members of the genus Tetrasphaera involved in enhanced biological phosphorus removal.</title>
        <authorList>
            <person name="Kristiansen R."/>
            <person name="Nguyen H.T.T."/>
            <person name="Saunders A.M."/>
            <person name="Nielsen J.L."/>
            <person name="Wimmer R."/>
            <person name="Le V.Q."/>
            <person name="McIlroy S.J."/>
            <person name="Petrovski S."/>
            <person name="Seviour R.J."/>
            <person name="Calteau A."/>
            <person name="Nielsen K.L."/>
            <person name="Nielsen P.H."/>
        </authorList>
    </citation>
    <scope>NUCLEOTIDE SEQUENCE [LARGE SCALE GENOMIC DNA]</scope>
    <source>
        <strain evidence="5 6">T1-X7</strain>
    </source>
</reference>
<feature type="domain" description="HTH gntR-type" evidence="4">
    <location>
        <begin position="4"/>
        <end position="72"/>
    </location>
</feature>
<evidence type="ECO:0000256" key="1">
    <source>
        <dbReference type="ARBA" id="ARBA00023015"/>
    </source>
</evidence>
<dbReference type="PRINTS" id="PR00035">
    <property type="entry name" value="HTHGNTR"/>
</dbReference>
<gene>
    <name evidence="5" type="ORF">BN12_1020013</name>
</gene>
<dbReference type="PROSITE" id="PS50949">
    <property type="entry name" value="HTH_GNTR"/>
    <property type="match status" value="1"/>
</dbReference>
<dbReference type="SUPFAM" id="SSF46785">
    <property type="entry name" value="Winged helix' DNA-binding domain"/>
    <property type="match status" value="1"/>
</dbReference>
<dbReference type="CDD" id="cd07377">
    <property type="entry name" value="WHTH_GntR"/>
    <property type="match status" value="1"/>
</dbReference>
<evidence type="ECO:0000313" key="5">
    <source>
        <dbReference type="EMBL" id="CCH76048.1"/>
    </source>
</evidence>
<dbReference type="SMART" id="SM00345">
    <property type="entry name" value="HTH_GNTR"/>
    <property type="match status" value="1"/>
</dbReference>
<organism evidence="5 6">
    <name type="scientific">Nostocoides japonicum T1-X7</name>
    <dbReference type="NCBI Taxonomy" id="1194083"/>
    <lineage>
        <taxon>Bacteria</taxon>
        <taxon>Bacillati</taxon>
        <taxon>Actinomycetota</taxon>
        <taxon>Actinomycetes</taxon>
        <taxon>Micrococcales</taxon>
        <taxon>Intrasporangiaceae</taxon>
        <taxon>Nostocoides</taxon>
    </lineage>
</organism>
<sequence>MPQAAAQESAYRKLSEMLQRGIYPPGSRLPGERSLAARLTVSRSTLRLVLARLADEHALVASAQRGWFVPQIVLGEPPSMLLSFTEMARSRGLRATATVLSCSTRPATLQEAPALQVAPTAPVVELVRLRGMDAVPVTIETAVLPVSRAGWLVDEELTDRSLYEILEAHGFVLQRSSYTVQAMNADERQAQLLGLATGAAVLVAQDVTYTVDRLPLLTTLNVYRGDAYRFEADLFRSPALTPTS</sequence>
<dbReference type="RefSeq" id="WP_048552686.1">
    <property type="nucleotide sequence ID" value="NZ_HF570958.1"/>
</dbReference>